<name>A0A8J4M1V3_9BACL</name>
<dbReference type="EMBL" id="BOVK01000025">
    <property type="protein sequence ID" value="GIQ69225.1"/>
    <property type="molecule type" value="Genomic_DNA"/>
</dbReference>
<evidence type="ECO:0000313" key="2">
    <source>
        <dbReference type="Proteomes" id="UP000677918"/>
    </source>
</evidence>
<sequence>MLIGLSLILILTACGQSETNGMLDIEDVQVEDLQDGAHPYVGDANKNRELIMRLPGNRNFQGMEISGHHLIVQYGLQEDSAISEEQFRMFWLHEDRLEQLLVHNAAALLLFTGNAEQVTLQLNEDVRKHFLVLQREGLTSWLGVEPAVFLEDPAMWEEAVLDGLVGNKAAREQFLQQYPIVTE</sequence>
<comment type="caution">
    <text evidence="1">The sequence shown here is derived from an EMBL/GenBank/DDBJ whole genome shotgun (WGS) entry which is preliminary data.</text>
</comment>
<keyword evidence="2" id="KW-1185">Reference proteome</keyword>
<dbReference type="Proteomes" id="UP000677918">
    <property type="component" value="Unassembled WGS sequence"/>
</dbReference>
<organism evidence="1 2">
    <name type="scientific">Xylanibacillus composti</name>
    <dbReference type="NCBI Taxonomy" id="1572762"/>
    <lineage>
        <taxon>Bacteria</taxon>
        <taxon>Bacillati</taxon>
        <taxon>Bacillota</taxon>
        <taxon>Bacilli</taxon>
        <taxon>Bacillales</taxon>
        <taxon>Paenibacillaceae</taxon>
        <taxon>Xylanibacillus</taxon>
    </lineage>
</organism>
<dbReference type="AlphaFoldDB" id="A0A8J4M1V3"/>
<accession>A0A8J4M1V3</accession>
<proteinExistence type="predicted"/>
<gene>
    <name evidence="1" type="ORF">XYCOK13_20490</name>
</gene>
<reference evidence="1" key="1">
    <citation type="submission" date="2021-04" db="EMBL/GenBank/DDBJ databases">
        <title>Draft genome sequence of Xylanibacillus composti strain K13.</title>
        <authorList>
            <person name="Uke A."/>
            <person name="Chhe C."/>
            <person name="Baramee S."/>
            <person name="Kosugi A."/>
        </authorList>
    </citation>
    <scope>NUCLEOTIDE SEQUENCE</scope>
    <source>
        <strain evidence="1">K13</strain>
    </source>
</reference>
<evidence type="ECO:0000313" key="1">
    <source>
        <dbReference type="EMBL" id="GIQ69225.1"/>
    </source>
</evidence>
<dbReference type="RefSeq" id="WP_213412030.1">
    <property type="nucleotide sequence ID" value="NZ_BOVK01000025.1"/>
</dbReference>
<protein>
    <recommendedName>
        <fullName evidence="3">DUF4825 domain-containing protein</fullName>
    </recommendedName>
</protein>
<evidence type="ECO:0008006" key="3">
    <source>
        <dbReference type="Google" id="ProtNLM"/>
    </source>
</evidence>